<proteinExistence type="predicted"/>
<sequence>MNEQKQTHQQIRYNIEIGNEIEICSLEENATIKDMKRCIGVTRHVPMENLVILRKIGDDLKVLMDKDVVCKIDNKSDSITLRCLVIKENRSSPPCAYQMEKTFIFPQIEVLSNHGPWQDTQTNAIKIRYDDFHNNLEICTFTAFKKMIEDRVKIKFDDYLFLYVESSTEKTVITNTFQWMAILNDYGYRAKTLNVKLGKYNSNSSDQNFLGNHVEQSNFLLLPFIKIITTQGKELACWHPNSKNCDSADLMKFIERELKVPIQYQVMYHVMYHGSKKLSQARNLTSLLFSNITSTFVEIRLAYKTFSKSHLKLEWDEEIENRFVEMGLQKLRSVEIKDIETNISVAGILHDGVLNPPTSYREIIDTINNKLGQTFVFILYNRSGELLPWKFIFEELFYDKSDRSGVEEFIEKVELKSSLIGNPSIKPDERLAYEMRIFGFKKLVIKSLTKVIELDVLIYNTIDKLRRFIESEWKIPKHCQVYMTKDRKIEPDSNESLLTLYEHSTTEEERKQNALYFNLITLEPNNVTVYLNCPYGEKIGMPETVDILETSTVKDLENRLSEMMNIQISVFPRNPPDQYDHDEYSLPKDRVHLYSLFYSGVSTNLHLNAFRSIKAFIHVKCRKCGKNQTLEKQVTIKGKLNAIQDEYTIQDAMDFLTQKYQEYHCSSYGFCQRQNLKLSEKDNILNLTSESTLADLPVDYVLNFKTFCSFNNYIRGAFNKK</sequence>
<dbReference type="AlphaFoldDB" id="A0A7M5WQJ7"/>
<reference evidence="1" key="1">
    <citation type="submission" date="2021-01" db="UniProtKB">
        <authorList>
            <consortium name="EnsemblMetazoa"/>
        </authorList>
    </citation>
    <scope>IDENTIFICATION</scope>
</reference>
<keyword evidence="2" id="KW-1185">Reference proteome</keyword>
<dbReference type="EnsemblMetazoa" id="CLYHEMT002213.1">
    <property type="protein sequence ID" value="CLYHEMP002213.1"/>
    <property type="gene ID" value="CLYHEMG002213"/>
</dbReference>
<organism evidence="1 2">
    <name type="scientific">Clytia hemisphaerica</name>
    <dbReference type="NCBI Taxonomy" id="252671"/>
    <lineage>
        <taxon>Eukaryota</taxon>
        <taxon>Metazoa</taxon>
        <taxon>Cnidaria</taxon>
        <taxon>Hydrozoa</taxon>
        <taxon>Hydroidolina</taxon>
        <taxon>Leptothecata</taxon>
        <taxon>Obeliida</taxon>
        <taxon>Clytiidae</taxon>
        <taxon>Clytia</taxon>
    </lineage>
</organism>
<evidence type="ECO:0000313" key="2">
    <source>
        <dbReference type="Proteomes" id="UP000594262"/>
    </source>
</evidence>
<evidence type="ECO:0008006" key="3">
    <source>
        <dbReference type="Google" id="ProtNLM"/>
    </source>
</evidence>
<dbReference type="Proteomes" id="UP000594262">
    <property type="component" value="Unplaced"/>
</dbReference>
<evidence type="ECO:0000313" key="1">
    <source>
        <dbReference type="EnsemblMetazoa" id="CLYHEMP002213.1"/>
    </source>
</evidence>
<accession>A0A7M5WQJ7</accession>
<name>A0A7M5WQJ7_9CNID</name>
<protein>
    <recommendedName>
        <fullName evidence="3">Ubiquitin-like domain-containing protein</fullName>
    </recommendedName>
</protein>